<dbReference type="Proteomes" id="UP000294850">
    <property type="component" value="Unassembled WGS sequence"/>
</dbReference>
<dbReference type="CDD" id="cd07341">
    <property type="entry name" value="M56_BlaR1_MecR1_like"/>
    <property type="match status" value="1"/>
</dbReference>
<reference evidence="3 4" key="1">
    <citation type="submission" date="2019-03" db="EMBL/GenBank/DDBJ databases">
        <title>Dyadobacter AR-3-6 sp. nov., isolated from arctic soil.</title>
        <authorList>
            <person name="Chaudhary D.K."/>
        </authorList>
    </citation>
    <scope>NUCLEOTIDE SEQUENCE [LARGE SCALE GENOMIC DNA]</scope>
    <source>
        <strain evidence="3 4">AR-3-6</strain>
    </source>
</reference>
<keyword evidence="4" id="KW-1185">Reference proteome</keyword>
<dbReference type="OrthoDB" id="1522859at2"/>
<keyword evidence="1" id="KW-0812">Transmembrane</keyword>
<dbReference type="AlphaFoldDB" id="A0A4R5DX37"/>
<evidence type="ECO:0000313" key="3">
    <source>
        <dbReference type="EMBL" id="TDE16731.1"/>
    </source>
</evidence>
<feature type="domain" description="Peptidase M56" evidence="2">
    <location>
        <begin position="25"/>
        <end position="263"/>
    </location>
</feature>
<evidence type="ECO:0000313" key="4">
    <source>
        <dbReference type="Proteomes" id="UP000294850"/>
    </source>
</evidence>
<dbReference type="PANTHER" id="PTHR34978:SF3">
    <property type="entry name" value="SLR0241 PROTEIN"/>
    <property type="match status" value="1"/>
</dbReference>
<keyword evidence="1" id="KW-1133">Transmembrane helix</keyword>
<accession>A0A4R5DX37</accession>
<dbReference type="InterPro" id="IPR052173">
    <property type="entry name" value="Beta-lactam_resp_regulator"/>
</dbReference>
<dbReference type="RefSeq" id="WP_131958263.1">
    <property type="nucleotide sequence ID" value="NZ_SMFL01000003.1"/>
</dbReference>
<dbReference type="Pfam" id="PF05569">
    <property type="entry name" value="Peptidase_M56"/>
    <property type="match status" value="1"/>
</dbReference>
<dbReference type="InterPro" id="IPR008756">
    <property type="entry name" value="Peptidase_M56"/>
</dbReference>
<keyword evidence="1" id="KW-0472">Membrane</keyword>
<dbReference type="EMBL" id="SMFL01000003">
    <property type="protein sequence ID" value="TDE16731.1"/>
    <property type="molecule type" value="Genomic_DNA"/>
</dbReference>
<evidence type="ECO:0000259" key="2">
    <source>
        <dbReference type="Pfam" id="PF05569"/>
    </source>
</evidence>
<dbReference type="PANTHER" id="PTHR34978">
    <property type="entry name" value="POSSIBLE SENSOR-TRANSDUCER PROTEIN BLAR"/>
    <property type="match status" value="1"/>
</dbReference>
<proteinExistence type="predicted"/>
<name>A0A4R5DX37_9BACT</name>
<feature type="transmembrane region" description="Helical" evidence="1">
    <location>
        <begin position="273"/>
        <end position="290"/>
    </location>
</feature>
<feature type="transmembrane region" description="Helical" evidence="1">
    <location>
        <begin position="100"/>
        <end position="121"/>
    </location>
</feature>
<protein>
    <submittedName>
        <fullName evidence="3">Peptidase M56 BlaR1</fullName>
    </submittedName>
</protein>
<comment type="caution">
    <text evidence="3">The sequence shown here is derived from an EMBL/GenBank/DDBJ whole genome shotgun (WGS) entry which is preliminary data.</text>
</comment>
<feature type="transmembrane region" description="Helical" evidence="1">
    <location>
        <begin position="37"/>
        <end position="54"/>
    </location>
</feature>
<evidence type="ECO:0000256" key="1">
    <source>
        <dbReference type="SAM" id="Phobius"/>
    </source>
</evidence>
<sequence>MSPFIEYLLKITIGFAVVSCFYQFVLRKYTFYNWNRWYLLLYSALVFFIPFINVDQTLKQVELVDHQIVQFVPAVQHYTRPAVNFAVNEAVATEVNRWDVLVLMFGTGVVFMFVRSMLFFVSFRKIRKKAKLISGDGVKIYEVQKDIIPFSFGNSIFINRNLHDEDELREIMLHEFVHVKQRHTLDIIFAEILCILNWYNPFVWQIRYAIRQNLEFIADRQVLENGVDVKQYQYLLLKVTGVPAFRIANQFNFSSLKQRIIMMNKMKSARIQLIRFLFVLPLLFVLLVAFRQDVENQINVQGKEYVKDDQTIYISGLVLEVLTGKPISNLPLEIKLGDRKTTKPISTDSDGFYYLKFDAGDYSSDSVFNYQVMYNDGAEQVALAGYNTLFFNGKAVGRPYGLIKNRGSDIDGGEHFTISFLRKVDKLLYAGRPYGIYQEEFFKSNRSSDVKNELRSFLQEESKAPVKEQNLIANFKKEYKRPRHVITKFENGFFTKDQKLVGYEGNLQFYLDGKPATYYELNAPGKGSPPTLLNTDFKHDDRRLATKMFYYTYPTNKEAPPASYLKKDNVEWIDVASFDISKLDSEPFFLDGFRQVFGVGSNIKPLKEEIKRIAVFKGKLARYYDKKLDRLWWIETRPVDEVYGRPALANN</sequence>
<organism evidence="3 4">
    <name type="scientific">Dyadobacter psychrotolerans</name>
    <dbReference type="NCBI Taxonomy" id="2541721"/>
    <lineage>
        <taxon>Bacteria</taxon>
        <taxon>Pseudomonadati</taxon>
        <taxon>Bacteroidota</taxon>
        <taxon>Cytophagia</taxon>
        <taxon>Cytophagales</taxon>
        <taxon>Spirosomataceae</taxon>
        <taxon>Dyadobacter</taxon>
    </lineage>
</organism>
<gene>
    <name evidence="3" type="ORF">E0F88_10920</name>
</gene>
<feature type="transmembrane region" description="Helical" evidence="1">
    <location>
        <begin position="7"/>
        <end position="25"/>
    </location>
</feature>